<dbReference type="Pfam" id="PF04893">
    <property type="entry name" value="Yip1"/>
    <property type="match status" value="1"/>
</dbReference>
<feature type="region of interest" description="Disordered" evidence="5">
    <location>
        <begin position="1"/>
        <end position="56"/>
    </location>
</feature>
<dbReference type="GO" id="GO:0016020">
    <property type="term" value="C:membrane"/>
    <property type="evidence" value="ECO:0007669"/>
    <property type="project" value="UniProtKB-SubCell"/>
</dbReference>
<protein>
    <recommendedName>
        <fullName evidence="7">Yip1 domain-containing protein</fullName>
    </recommendedName>
</protein>
<evidence type="ECO:0000256" key="3">
    <source>
        <dbReference type="ARBA" id="ARBA00022989"/>
    </source>
</evidence>
<keyword evidence="3 6" id="KW-1133">Transmembrane helix</keyword>
<feature type="domain" description="Yip1" evidence="7">
    <location>
        <begin position="95"/>
        <end position="281"/>
    </location>
</feature>
<sequence length="300" mass="32209">MSWEPNQGGQVPQQPTPPPNPYGAPSFPTPPPPNPYEPPVNPYGPPSSPNPYGYGQPPANPYMPPTYYGGQPGSYPPVAPLPLGQALRELPRQYWRVISRPSAETFVQELGKASWDIVWVQLLGFSALYAIIRFFVELASSALPMSILPGYSGVLSSLAARSSLGYALFVALIGFVLLVGAFFILQGLIYLLARAFNGQGSFLQQCYSSMLIYGPLLAITIVSGILEIIPFVDIIVFLVRLILLIYAIVLLVFATMGSQRLTGGQASAAVLIPVGGLFLLACCVSTLLAATVVSTMHITY</sequence>
<feature type="transmembrane region" description="Helical" evidence="6">
    <location>
        <begin position="235"/>
        <end position="256"/>
    </location>
</feature>
<evidence type="ECO:0000256" key="5">
    <source>
        <dbReference type="SAM" id="MobiDB-lite"/>
    </source>
</evidence>
<dbReference type="InterPro" id="IPR006977">
    <property type="entry name" value="Yip1_dom"/>
</dbReference>
<organism evidence="8">
    <name type="scientific">Thermogemmatispora argillosa</name>
    <dbReference type="NCBI Taxonomy" id="2045280"/>
    <lineage>
        <taxon>Bacteria</taxon>
        <taxon>Bacillati</taxon>
        <taxon>Chloroflexota</taxon>
        <taxon>Ktedonobacteria</taxon>
        <taxon>Thermogemmatisporales</taxon>
        <taxon>Thermogemmatisporaceae</taxon>
        <taxon>Thermogemmatispora</taxon>
    </lineage>
</organism>
<evidence type="ECO:0000256" key="2">
    <source>
        <dbReference type="ARBA" id="ARBA00022692"/>
    </source>
</evidence>
<name>A0A455T0E0_9CHLR</name>
<feature type="transmembrane region" description="Helical" evidence="6">
    <location>
        <begin position="211"/>
        <end position="229"/>
    </location>
</feature>
<accession>A0A455T0E0</accession>
<proteinExistence type="predicted"/>
<evidence type="ECO:0000313" key="8">
    <source>
        <dbReference type="EMBL" id="BBH93318.1"/>
    </source>
</evidence>
<comment type="subcellular location">
    <subcellularLocation>
        <location evidence="1">Membrane</location>
        <topology evidence="1">Multi-pass membrane protein</topology>
    </subcellularLocation>
</comment>
<feature type="transmembrane region" description="Helical" evidence="6">
    <location>
        <begin position="166"/>
        <end position="191"/>
    </location>
</feature>
<feature type="transmembrane region" description="Helical" evidence="6">
    <location>
        <begin position="117"/>
        <end position="136"/>
    </location>
</feature>
<evidence type="ECO:0000259" key="7">
    <source>
        <dbReference type="Pfam" id="PF04893"/>
    </source>
</evidence>
<evidence type="ECO:0000256" key="1">
    <source>
        <dbReference type="ARBA" id="ARBA00004141"/>
    </source>
</evidence>
<feature type="transmembrane region" description="Helical" evidence="6">
    <location>
        <begin position="268"/>
        <end position="293"/>
    </location>
</feature>
<dbReference type="AlphaFoldDB" id="A0A455T0E0"/>
<feature type="compositionally biased region" description="Pro residues" evidence="5">
    <location>
        <begin position="14"/>
        <end position="49"/>
    </location>
</feature>
<evidence type="ECO:0000256" key="6">
    <source>
        <dbReference type="SAM" id="Phobius"/>
    </source>
</evidence>
<keyword evidence="2 6" id="KW-0812">Transmembrane</keyword>
<reference evidence="8" key="1">
    <citation type="submission" date="2018-12" db="EMBL/GenBank/DDBJ databases">
        <title>Novel natural products biosynthetic potential of the class Ktedonobacteria.</title>
        <authorList>
            <person name="Zheng Y."/>
            <person name="Saitou A."/>
            <person name="Wang C.M."/>
            <person name="Toyoda A."/>
            <person name="Minakuchi Y."/>
            <person name="Sekiguchi Y."/>
            <person name="Ueda K."/>
            <person name="Takano H."/>
            <person name="Sakai Y."/>
            <person name="Yokota A."/>
            <person name="Yabe S."/>
        </authorList>
    </citation>
    <scope>NUCLEOTIDE SEQUENCE</scope>
    <source>
        <strain evidence="8">A3-2</strain>
    </source>
</reference>
<evidence type="ECO:0000256" key="4">
    <source>
        <dbReference type="ARBA" id="ARBA00023136"/>
    </source>
</evidence>
<gene>
    <name evidence="8" type="ORF">KTA_15170</name>
</gene>
<keyword evidence="4 6" id="KW-0472">Membrane</keyword>
<feature type="compositionally biased region" description="Low complexity" evidence="5">
    <location>
        <begin position="1"/>
        <end position="13"/>
    </location>
</feature>
<dbReference type="EMBL" id="AP019377">
    <property type="protein sequence ID" value="BBH93318.1"/>
    <property type="molecule type" value="Genomic_DNA"/>
</dbReference>